<keyword evidence="4 5" id="KW-0472">Membrane</keyword>
<evidence type="ECO:0000256" key="4">
    <source>
        <dbReference type="ARBA" id="ARBA00023136"/>
    </source>
</evidence>
<dbReference type="RefSeq" id="WP_117970848.1">
    <property type="nucleotide sequence ID" value="NZ_CABJDQ010000008.1"/>
</dbReference>
<comment type="caution">
    <text evidence="7">The sequence shown here is derived from an EMBL/GenBank/DDBJ whole genome shotgun (WGS) entry which is preliminary data.</text>
</comment>
<protein>
    <submittedName>
        <fullName evidence="7">FUSC family protein</fullName>
    </submittedName>
</protein>
<evidence type="ECO:0000259" key="6">
    <source>
        <dbReference type="Pfam" id="PF13515"/>
    </source>
</evidence>
<keyword evidence="10" id="KW-1185">Reference proteome</keyword>
<dbReference type="GeneID" id="66467738"/>
<feature type="transmembrane region" description="Helical" evidence="5">
    <location>
        <begin position="112"/>
        <end position="136"/>
    </location>
</feature>
<evidence type="ECO:0000256" key="2">
    <source>
        <dbReference type="ARBA" id="ARBA00022692"/>
    </source>
</evidence>
<evidence type="ECO:0000313" key="10">
    <source>
        <dbReference type="Proteomes" id="UP000284779"/>
    </source>
</evidence>
<comment type="subcellular location">
    <subcellularLocation>
        <location evidence="1">Membrane</location>
        <topology evidence="1">Multi-pass membrane protein</topology>
    </subcellularLocation>
</comment>
<evidence type="ECO:0000256" key="3">
    <source>
        <dbReference type="ARBA" id="ARBA00022989"/>
    </source>
</evidence>
<sequence length="354" mass="39671">MTFYQELQLSSTGSKQLIKNTTDKKEKTRHILIYNFKVYLVVAFCFLVVTAFSMIFGNDNSVPGVVVLLAILVLRQADFGIKTTHGLISIAGIFAILIVGPRLSNIVDPLTAFLINIVCIFLLMMFGCHNVIMYNHSTFVLGYLLLQGYDVAGKSYQLRVVSLIVGMLICMGVFYKNQKNRPHKRGFMDIFREFNIHSARNNWYLKLTLTVSTAMLIINLLNIPRAMWVGIACMSVCVPFSSDIAPKAKKRAPFNIVGSLIFVALYYALPKWVHPYIGIIGGIGVGYSAGYSWQTVYNTFGALYIASGIFGVKTAVLLRIGANIFATLYTVMFNHIFNNVFAFIKNRKENLITE</sequence>
<keyword evidence="3 5" id="KW-1133">Transmembrane helix</keyword>
<dbReference type="EMBL" id="QSFD01000007">
    <property type="protein sequence ID" value="RHA18037.1"/>
    <property type="molecule type" value="Genomic_DNA"/>
</dbReference>
<evidence type="ECO:0000256" key="1">
    <source>
        <dbReference type="ARBA" id="ARBA00004141"/>
    </source>
</evidence>
<feature type="transmembrane region" description="Helical" evidence="5">
    <location>
        <begin position="203"/>
        <end position="221"/>
    </location>
</feature>
<reference evidence="9 10" key="1">
    <citation type="submission" date="2018-08" db="EMBL/GenBank/DDBJ databases">
        <title>A genome reference for cultivated species of the human gut microbiota.</title>
        <authorList>
            <person name="Zou Y."/>
            <person name="Xue W."/>
            <person name="Luo G."/>
        </authorList>
    </citation>
    <scope>NUCLEOTIDE SEQUENCE [LARGE SCALE GENOMIC DNA]</scope>
    <source>
        <strain evidence="8 9">AF37-4</strain>
        <strain evidence="7 10">AM44-11BH</strain>
    </source>
</reference>
<dbReference type="EMBL" id="QROT01000008">
    <property type="protein sequence ID" value="RHL43594.1"/>
    <property type="molecule type" value="Genomic_DNA"/>
</dbReference>
<dbReference type="Pfam" id="PF13515">
    <property type="entry name" value="FUSC_2"/>
    <property type="match status" value="1"/>
</dbReference>
<evidence type="ECO:0000256" key="5">
    <source>
        <dbReference type="SAM" id="Phobius"/>
    </source>
</evidence>
<organism evidence="7 10">
    <name type="scientific">Eubacterium ventriosum</name>
    <dbReference type="NCBI Taxonomy" id="39496"/>
    <lineage>
        <taxon>Bacteria</taxon>
        <taxon>Bacillati</taxon>
        <taxon>Bacillota</taxon>
        <taxon>Clostridia</taxon>
        <taxon>Eubacteriales</taxon>
        <taxon>Eubacteriaceae</taxon>
        <taxon>Eubacterium</taxon>
    </lineage>
</organism>
<feature type="transmembrane region" description="Helical" evidence="5">
    <location>
        <begin position="275"/>
        <end position="293"/>
    </location>
</feature>
<feature type="transmembrane region" description="Helical" evidence="5">
    <location>
        <begin position="34"/>
        <end position="56"/>
    </location>
</feature>
<feature type="transmembrane region" description="Helical" evidence="5">
    <location>
        <begin position="79"/>
        <end position="100"/>
    </location>
</feature>
<evidence type="ECO:0000313" key="8">
    <source>
        <dbReference type="EMBL" id="RHL43594.1"/>
    </source>
</evidence>
<feature type="transmembrane region" description="Helical" evidence="5">
    <location>
        <begin position="156"/>
        <end position="175"/>
    </location>
</feature>
<keyword evidence="2 5" id="KW-0812">Transmembrane</keyword>
<proteinExistence type="predicted"/>
<dbReference type="GO" id="GO:0016020">
    <property type="term" value="C:membrane"/>
    <property type="evidence" value="ECO:0007669"/>
    <property type="project" value="UniProtKB-SubCell"/>
</dbReference>
<dbReference type="Proteomes" id="UP000283314">
    <property type="component" value="Unassembled WGS sequence"/>
</dbReference>
<feature type="transmembrane region" description="Helical" evidence="5">
    <location>
        <begin position="252"/>
        <end position="269"/>
    </location>
</feature>
<dbReference type="AlphaFoldDB" id="A0A413R7K2"/>
<feature type="transmembrane region" description="Helical" evidence="5">
    <location>
        <begin position="324"/>
        <end position="344"/>
    </location>
</feature>
<feature type="domain" description="Integral membrane bound transporter" evidence="6">
    <location>
        <begin position="214"/>
        <end position="332"/>
    </location>
</feature>
<gene>
    <name evidence="8" type="ORF">DW018_10830</name>
    <name evidence="7" type="ORF">DW944_08190</name>
</gene>
<evidence type="ECO:0000313" key="7">
    <source>
        <dbReference type="EMBL" id="RHA18037.1"/>
    </source>
</evidence>
<evidence type="ECO:0000313" key="9">
    <source>
        <dbReference type="Proteomes" id="UP000283314"/>
    </source>
</evidence>
<name>A0A413R7K2_9FIRM</name>
<dbReference type="Proteomes" id="UP000284779">
    <property type="component" value="Unassembled WGS sequence"/>
</dbReference>
<accession>A0A413R7K2</accession>
<dbReference type="InterPro" id="IPR049453">
    <property type="entry name" value="Memb_transporter_dom"/>
</dbReference>